<dbReference type="Proteomes" id="UP001055105">
    <property type="component" value="Unassembled WGS sequence"/>
</dbReference>
<name>A0AA37KN54_9BACT</name>
<feature type="chain" id="PRO_5041269819" description="Carboxypeptidase-like regulatory domain-containing protein" evidence="1">
    <location>
        <begin position="19"/>
        <end position="272"/>
    </location>
</feature>
<accession>A0AA37KN54</accession>
<dbReference type="Pfam" id="PF13715">
    <property type="entry name" value="CarbopepD_reg_2"/>
    <property type="match status" value="1"/>
</dbReference>
<organism evidence="2 3">
    <name type="scientific">Alistipes finegoldii</name>
    <dbReference type="NCBI Taxonomy" id="214856"/>
    <lineage>
        <taxon>Bacteria</taxon>
        <taxon>Pseudomonadati</taxon>
        <taxon>Bacteroidota</taxon>
        <taxon>Bacteroidia</taxon>
        <taxon>Bacteroidales</taxon>
        <taxon>Rikenellaceae</taxon>
        <taxon>Alistipes</taxon>
    </lineage>
</organism>
<comment type="caution">
    <text evidence="2">The sequence shown here is derived from an EMBL/GenBank/DDBJ whole genome shotgun (WGS) entry which is preliminary data.</text>
</comment>
<keyword evidence="1" id="KW-0732">Signal</keyword>
<evidence type="ECO:0000313" key="2">
    <source>
        <dbReference type="EMBL" id="GKI19037.1"/>
    </source>
</evidence>
<sequence>MLKFLLVCAAFAALPIQAQTLSGRIVGADARPVPYANIGLKNRPAGTVSGRDGSFTLRIPDLSVRDTLRISCIGYAAREIPAAGHDARPLEIRLQEQPQTPLSPVITHIPRKRYTFGRSIGSNRFSAAFRAGQEGGEMGVKCKLGNLRGELQRVRLNLAGCKGVDTLHMRINVYAMRGDRIRKNLLAEPVYFSVPASEADKTATVDLRPYEIFVRGDFLISVENLTHMPAGAKYWIRARLLSRTYTRYTSQAPWKMRKAGVGLSVDVLVEPE</sequence>
<evidence type="ECO:0008006" key="4">
    <source>
        <dbReference type="Google" id="ProtNLM"/>
    </source>
</evidence>
<evidence type="ECO:0000256" key="1">
    <source>
        <dbReference type="SAM" id="SignalP"/>
    </source>
</evidence>
<proteinExistence type="predicted"/>
<evidence type="ECO:0000313" key="3">
    <source>
        <dbReference type="Proteomes" id="UP001055105"/>
    </source>
</evidence>
<dbReference type="AlphaFoldDB" id="A0AA37KN54"/>
<dbReference type="RefSeq" id="WP_195290653.1">
    <property type="nucleotide sequence ID" value="NZ_AP025581.1"/>
</dbReference>
<reference evidence="2" key="1">
    <citation type="submission" date="2022-01" db="EMBL/GenBank/DDBJ databases">
        <title>Novel bile acid biosynthetic pathways are enriched in the microbiome of centenarians.</title>
        <authorList>
            <person name="Sato Y."/>
            <person name="Atarashi K."/>
            <person name="Plichta R.D."/>
            <person name="Arai Y."/>
            <person name="Sasajima S."/>
            <person name="Kearney M.S."/>
            <person name="Suda W."/>
            <person name="Takeshita K."/>
            <person name="Sasaki T."/>
            <person name="Okamoto S."/>
            <person name="Skelly N.A."/>
            <person name="Okamura Y."/>
            <person name="Vlamakis H."/>
            <person name="Li Y."/>
            <person name="Tanoue T."/>
            <person name="Takei H."/>
            <person name="Nittono H."/>
            <person name="Narushima S."/>
            <person name="Irie J."/>
            <person name="Itoh H."/>
            <person name="Moriya K."/>
            <person name="Sugiura Y."/>
            <person name="Suematsu M."/>
            <person name="Moritoki N."/>
            <person name="Shibata S."/>
            <person name="Littman R.D."/>
            <person name="Fischbach A.M."/>
            <person name="Uwamino Y."/>
            <person name="Inoue T."/>
            <person name="Honda A."/>
            <person name="Hattori M."/>
            <person name="Murai T."/>
            <person name="Xavier J.R."/>
            <person name="Hirose N."/>
            <person name="Honda K."/>
        </authorList>
    </citation>
    <scope>NUCLEOTIDE SEQUENCE</scope>
    <source>
        <strain evidence="2">CE91-St16</strain>
    </source>
</reference>
<dbReference type="SUPFAM" id="SSF49464">
    <property type="entry name" value="Carboxypeptidase regulatory domain-like"/>
    <property type="match status" value="1"/>
</dbReference>
<dbReference type="EMBL" id="BQOL01000001">
    <property type="protein sequence ID" value="GKI19037.1"/>
    <property type="molecule type" value="Genomic_DNA"/>
</dbReference>
<protein>
    <recommendedName>
        <fullName evidence="4">Carboxypeptidase-like regulatory domain-containing protein</fullName>
    </recommendedName>
</protein>
<gene>
    <name evidence="2" type="ORF">CE91St16_19450</name>
</gene>
<dbReference type="InterPro" id="IPR008969">
    <property type="entry name" value="CarboxyPept-like_regulatory"/>
</dbReference>
<feature type="signal peptide" evidence="1">
    <location>
        <begin position="1"/>
        <end position="18"/>
    </location>
</feature>